<dbReference type="Pfam" id="PF07645">
    <property type="entry name" value="EGF_CA"/>
    <property type="match status" value="2"/>
</dbReference>
<evidence type="ECO:0000313" key="8">
    <source>
        <dbReference type="Proteomes" id="UP001159428"/>
    </source>
</evidence>
<dbReference type="AlphaFoldDB" id="A0AAU9Y6F4"/>
<dbReference type="InterPro" id="IPR052235">
    <property type="entry name" value="Nephronectin_domain"/>
</dbReference>
<organism evidence="7 8">
    <name type="scientific">Pocillopora meandrina</name>
    <dbReference type="NCBI Taxonomy" id="46732"/>
    <lineage>
        <taxon>Eukaryota</taxon>
        <taxon>Metazoa</taxon>
        <taxon>Cnidaria</taxon>
        <taxon>Anthozoa</taxon>
        <taxon>Hexacorallia</taxon>
        <taxon>Scleractinia</taxon>
        <taxon>Astrocoeniina</taxon>
        <taxon>Pocilloporidae</taxon>
        <taxon>Pocillopora</taxon>
    </lineage>
</organism>
<dbReference type="PANTHER" id="PTHR24050">
    <property type="entry name" value="PA14 DOMAIN-CONTAINING PROTEIN"/>
    <property type="match status" value="1"/>
</dbReference>
<evidence type="ECO:0000256" key="4">
    <source>
        <dbReference type="ARBA" id="ARBA00023157"/>
    </source>
</evidence>
<keyword evidence="2" id="KW-0732">Signal</keyword>
<dbReference type="InterPro" id="IPR018097">
    <property type="entry name" value="EGF_Ca-bd_CS"/>
</dbReference>
<dbReference type="SMART" id="SM00181">
    <property type="entry name" value="EGF"/>
    <property type="match status" value="2"/>
</dbReference>
<dbReference type="InterPro" id="IPR009030">
    <property type="entry name" value="Growth_fac_rcpt_cys_sf"/>
</dbReference>
<dbReference type="PANTHER" id="PTHR24050:SF28">
    <property type="entry name" value="UROMODULIN-LIKE"/>
    <property type="match status" value="1"/>
</dbReference>
<dbReference type="InterPro" id="IPR049883">
    <property type="entry name" value="NOTCH1_EGF-like"/>
</dbReference>
<keyword evidence="4" id="KW-1015">Disulfide bond</keyword>
<dbReference type="PROSITE" id="PS50026">
    <property type="entry name" value="EGF_3"/>
    <property type="match status" value="2"/>
</dbReference>
<keyword evidence="8" id="KW-1185">Reference proteome</keyword>
<accession>A0AAU9Y6F4</accession>
<dbReference type="PROSITE" id="PS01186">
    <property type="entry name" value="EGF_2"/>
    <property type="match status" value="1"/>
</dbReference>
<dbReference type="PROSITE" id="PS00010">
    <property type="entry name" value="ASX_HYDROXYL"/>
    <property type="match status" value="2"/>
</dbReference>
<proteinExistence type="predicted"/>
<evidence type="ECO:0000256" key="5">
    <source>
        <dbReference type="PROSITE-ProRule" id="PRU00076"/>
    </source>
</evidence>
<dbReference type="CDD" id="cd00054">
    <property type="entry name" value="EGF_CA"/>
    <property type="match status" value="2"/>
</dbReference>
<keyword evidence="1 5" id="KW-0245">EGF-like domain</keyword>
<dbReference type="Gene3D" id="2.10.25.10">
    <property type="entry name" value="Laminin"/>
    <property type="match status" value="2"/>
</dbReference>
<evidence type="ECO:0000256" key="1">
    <source>
        <dbReference type="ARBA" id="ARBA00022536"/>
    </source>
</evidence>
<dbReference type="FunFam" id="2.10.25.10:FF:000038">
    <property type="entry name" value="Fibrillin 2"/>
    <property type="match status" value="2"/>
</dbReference>
<dbReference type="SUPFAM" id="SSF57184">
    <property type="entry name" value="Growth factor receptor domain"/>
    <property type="match status" value="1"/>
</dbReference>
<evidence type="ECO:0000259" key="6">
    <source>
        <dbReference type="PROSITE" id="PS50026"/>
    </source>
</evidence>
<name>A0AAU9Y6F4_9CNID</name>
<gene>
    <name evidence="7" type="ORF">PMEA_00012966</name>
</gene>
<keyword evidence="3" id="KW-0677">Repeat</keyword>
<evidence type="ECO:0000256" key="3">
    <source>
        <dbReference type="ARBA" id="ARBA00022737"/>
    </source>
</evidence>
<dbReference type="GO" id="GO:0005509">
    <property type="term" value="F:calcium ion binding"/>
    <property type="evidence" value="ECO:0007669"/>
    <property type="project" value="InterPro"/>
</dbReference>
<dbReference type="PROSITE" id="PS01187">
    <property type="entry name" value="EGF_CA"/>
    <property type="match status" value="1"/>
</dbReference>
<feature type="domain" description="EGF-like" evidence="6">
    <location>
        <begin position="80"/>
        <end position="120"/>
    </location>
</feature>
<feature type="domain" description="EGF-like" evidence="6">
    <location>
        <begin position="14"/>
        <end position="54"/>
    </location>
</feature>
<evidence type="ECO:0000313" key="7">
    <source>
        <dbReference type="EMBL" id="CAH3169891.1"/>
    </source>
</evidence>
<feature type="non-terminal residue" evidence="7">
    <location>
        <position position="1"/>
    </location>
</feature>
<dbReference type="InterPro" id="IPR000152">
    <property type="entry name" value="EGF-type_Asp/Asn_hydroxyl_site"/>
</dbReference>
<dbReference type="EMBL" id="CALNXJ010000224">
    <property type="protein sequence ID" value="CAH3169891.1"/>
    <property type="molecule type" value="Genomic_DNA"/>
</dbReference>
<reference evidence="7 8" key="1">
    <citation type="submission" date="2022-05" db="EMBL/GenBank/DDBJ databases">
        <authorList>
            <consortium name="Genoscope - CEA"/>
            <person name="William W."/>
        </authorList>
    </citation>
    <scope>NUCLEOTIDE SEQUENCE [LARGE SCALE GENOMIC DNA]</scope>
</reference>
<comment type="caution">
    <text evidence="5">Lacks conserved residue(s) required for the propagation of feature annotation.</text>
</comment>
<dbReference type="SMART" id="SM00179">
    <property type="entry name" value="EGF_CA"/>
    <property type="match status" value="2"/>
</dbReference>
<sequence length="130" mass="14314">VFFLPPAIFFFRLDIDECTTNVHNCDSLAVCNNTVGSFYCTCIAGYEGNGTACIGERFSLVKPETMKLLEISARFYDSIDIDECAISAHNCHGVAYCFNTPGSFSCECRKSYIGDGISCEPFGKNDVKLQ</sequence>
<dbReference type="InterPro" id="IPR000742">
    <property type="entry name" value="EGF"/>
</dbReference>
<dbReference type="InterPro" id="IPR001881">
    <property type="entry name" value="EGF-like_Ca-bd_dom"/>
</dbReference>
<dbReference type="Proteomes" id="UP001159428">
    <property type="component" value="Unassembled WGS sequence"/>
</dbReference>
<protein>
    <recommendedName>
        <fullName evidence="6">EGF-like domain-containing protein</fullName>
    </recommendedName>
</protein>
<evidence type="ECO:0000256" key="2">
    <source>
        <dbReference type="ARBA" id="ARBA00022729"/>
    </source>
</evidence>
<comment type="caution">
    <text evidence="7">The sequence shown here is derived from an EMBL/GenBank/DDBJ whole genome shotgun (WGS) entry which is preliminary data.</text>
</comment>